<dbReference type="Gene3D" id="1.25.40.10">
    <property type="entry name" value="Tetratricopeptide repeat domain"/>
    <property type="match status" value="1"/>
</dbReference>
<keyword evidence="2 3" id="KW-0802">TPR repeat</keyword>
<dbReference type="RefSeq" id="WP_359983483.1">
    <property type="nucleotide sequence ID" value="NZ_JBEZLS010000015.1"/>
</dbReference>
<feature type="repeat" description="TPR" evidence="3">
    <location>
        <begin position="61"/>
        <end position="94"/>
    </location>
</feature>
<keyword evidence="1" id="KW-0677">Repeat</keyword>
<feature type="compositionally biased region" description="Polar residues" evidence="4">
    <location>
        <begin position="23"/>
        <end position="39"/>
    </location>
</feature>
<dbReference type="PANTHER" id="PTHR44858:SF1">
    <property type="entry name" value="UDP-N-ACETYLGLUCOSAMINE--PEPTIDE N-ACETYLGLUCOSAMINYLTRANSFERASE SPINDLY-RELATED"/>
    <property type="match status" value="1"/>
</dbReference>
<reference evidence="5 6" key="1">
    <citation type="submission" date="2024-06" db="EMBL/GenBank/DDBJ databases">
        <title>The Natural Products Discovery Center: Release of the First 8490 Sequenced Strains for Exploring Actinobacteria Biosynthetic Diversity.</title>
        <authorList>
            <person name="Kalkreuter E."/>
            <person name="Kautsar S.A."/>
            <person name="Yang D."/>
            <person name="Bader C.D."/>
            <person name="Teijaro C.N."/>
            <person name="Fluegel L."/>
            <person name="Davis C.M."/>
            <person name="Simpson J.R."/>
            <person name="Lauterbach L."/>
            <person name="Steele A.D."/>
            <person name="Gui C."/>
            <person name="Meng S."/>
            <person name="Li G."/>
            <person name="Viehrig K."/>
            <person name="Ye F."/>
            <person name="Su P."/>
            <person name="Kiefer A.F."/>
            <person name="Nichols A."/>
            <person name="Cepeda A.J."/>
            <person name="Yan W."/>
            <person name="Fan B."/>
            <person name="Jiang Y."/>
            <person name="Adhikari A."/>
            <person name="Zheng C.-J."/>
            <person name="Schuster L."/>
            <person name="Cowan T.M."/>
            <person name="Smanski M.J."/>
            <person name="Chevrette M.G."/>
            <person name="De Carvalho L.P.S."/>
            <person name="Shen B."/>
        </authorList>
    </citation>
    <scope>NUCLEOTIDE SEQUENCE [LARGE SCALE GENOMIC DNA]</scope>
    <source>
        <strain evidence="5 6">NPDC048274</strain>
    </source>
</reference>
<protein>
    <submittedName>
        <fullName evidence="5">Tetratricopeptide repeat protein</fullName>
    </submittedName>
</protein>
<comment type="caution">
    <text evidence="5">The sequence shown here is derived from an EMBL/GenBank/DDBJ whole genome shotgun (WGS) entry which is preliminary data.</text>
</comment>
<name>A0ABV3E8V3_9ACTN</name>
<keyword evidence="6" id="KW-1185">Reference proteome</keyword>
<organism evidence="5 6">
    <name type="scientific">Streptomyces griseoloalbus</name>
    <dbReference type="NCBI Taxonomy" id="67303"/>
    <lineage>
        <taxon>Bacteria</taxon>
        <taxon>Bacillati</taxon>
        <taxon>Actinomycetota</taxon>
        <taxon>Actinomycetes</taxon>
        <taxon>Kitasatosporales</taxon>
        <taxon>Streptomycetaceae</taxon>
        <taxon>Streptomyces</taxon>
    </lineage>
</organism>
<evidence type="ECO:0000313" key="6">
    <source>
        <dbReference type="Proteomes" id="UP001551582"/>
    </source>
</evidence>
<dbReference type="EMBL" id="JBEZLS010000015">
    <property type="protein sequence ID" value="MEU9353566.1"/>
    <property type="molecule type" value="Genomic_DNA"/>
</dbReference>
<evidence type="ECO:0000256" key="1">
    <source>
        <dbReference type="ARBA" id="ARBA00022737"/>
    </source>
</evidence>
<evidence type="ECO:0000313" key="5">
    <source>
        <dbReference type="EMBL" id="MEU9353566.1"/>
    </source>
</evidence>
<dbReference type="InterPro" id="IPR050498">
    <property type="entry name" value="Ycf3"/>
</dbReference>
<dbReference type="PANTHER" id="PTHR44858">
    <property type="entry name" value="TETRATRICOPEPTIDE REPEAT PROTEIN 6"/>
    <property type="match status" value="1"/>
</dbReference>
<evidence type="ECO:0000256" key="3">
    <source>
        <dbReference type="PROSITE-ProRule" id="PRU00339"/>
    </source>
</evidence>
<dbReference type="InterPro" id="IPR019734">
    <property type="entry name" value="TPR_rpt"/>
</dbReference>
<dbReference type="InterPro" id="IPR011990">
    <property type="entry name" value="TPR-like_helical_dom_sf"/>
</dbReference>
<dbReference type="SMART" id="SM00028">
    <property type="entry name" value="TPR"/>
    <property type="match status" value="2"/>
</dbReference>
<evidence type="ECO:0000256" key="2">
    <source>
        <dbReference type="ARBA" id="ARBA00022803"/>
    </source>
</evidence>
<sequence length="166" mass="18150">MAMARARPACSGAAIRRNGPRGESTNARALGSRGQTHQQAGRYDQAIADLTAALELEPTYAWALRIRRRTLRQAGHYEKARVDLERAVEVDPDDLSSRFEKLSTLRLHIPEGPSFRVHAPGNDASTTHGALGRGPSTVRPDQALSRRRRTVAGSSDRRAGGPPPRR</sequence>
<accession>A0ABV3E8V3</accession>
<gene>
    <name evidence="5" type="ORF">AB0D65_21885</name>
</gene>
<dbReference type="Pfam" id="PF14559">
    <property type="entry name" value="TPR_19"/>
    <property type="match status" value="1"/>
</dbReference>
<feature type="repeat" description="TPR" evidence="3">
    <location>
        <begin position="27"/>
        <end position="60"/>
    </location>
</feature>
<dbReference type="SUPFAM" id="SSF48452">
    <property type="entry name" value="TPR-like"/>
    <property type="match status" value="1"/>
</dbReference>
<dbReference type="PROSITE" id="PS50005">
    <property type="entry name" value="TPR"/>
    <property type="match status" value="2"/>
</dbReference>
<proteinExistence type="predicted"/>
<feature type="region of interest" description="Disordered" evidence="4">
    <location>
        <begin position="1"/>
        <end position="40"/>
    </location>
</feature>
<feature type="region of interest" description="Disordered" evidence="4">
    <location>
        <begin position="113"/>
        <end position="166"/>
    </location>
</feature>
<dbReference type="Proteomes" id="UP001551582">
    <property type="component" value="Unassembled WGS sequence"/>
</dbReference>
<evidence type="ECO:0000256" key="4">
    <source>
        <dbReference type="SAM" id="MobiDB-lite"/>
    </source>
</evidence>